<dbReference type="InterPro" id="IPR011978">
    <property type="entry name" value="YgfB-like"/>
</dbReference>
<comment type="caution">
    <text evidence="1">The sequence shown here is derived from an EMBL/GenBank/DDBJ whole genome shotgun (WGS) entry which is preliminary data.</text>
</comment>
<dbReference type="InterPro" id="IPR036255">
    <property type="entry name" value="YgfB-like_sf"/>
</dbReference>
<dbReference type="EMBL" id="NHRY01000083">
    <property type="protein sequence ID" value="PPQ34932.1"/>
    <property type="molecule type" value="Genomic_DNA"/>
</dbReference>
<dbReference type="SUPFAM" id="SSF101327">
    <property type="entry name" value="YgfB-like"/>
    <property type="match status" value="1"/>
</dbReference>
<dbReference type="Pfam" id="PF03695">
    <property type="entry name" value="UPF0149"/>
    <property type="match status" value="1"/>
</dbReference>
<protein>
    <recommendedName>
        <fullName evidence="3">YecA family protein</fullName>
    </recommendedName>
</protein>
<dbReference type="AlphaFoldDB" id="A0A2S6NJH3"/>
<organism evidence="1 2">
    <name type="scientific">Rhodopila globiformis</name>
    <name type="common">Rhodopseudomonas globiformis</name>
    <dbReference type="NCBI Taxonomy" id="1071"/>
    <lineage>
        <taxon>Bacteria</taxon>
        <taxon>Pseudomonadati</taxon>
        <taxon>Pseudomonadota</taxon>
        <taxon>Alphaproteobacteria</taxon>
        <taxon>Acetobacterales</taxon>
        <taxon>Acetobacteraceae</taxon>
        <taxon>Rhodopila</taxon>
    </lineage>
</organism>
<dbReference type="Proteomes" id="UP000239724">
    <property type="component" value="Unassembled WGS sequence"/>
</dbReference>
<evidence type="ECO:0000313" key="2">
    <source>
        <dbReference type="Proteomes" id="UP000239724"/>
    </source>
</evidence>
<keyword evidence="2" id="KW-1185">Reference proteome</keyword>
<accession>A0A2S6NJH3</accession>
<proteinExistence type="predicted"/>
<dbReference type="Gene3D" id="1.20.120.740">
    <property type="entry name" value="YgfB uncharacterised protein family UPF0149, PF03695"/>
    <property type="match status" value="1"/>
</dbReference>
<reference evidence="1 2" key="1">
    <citation type="journal article" date="2018" name="Arch. Microbiol.">
        <title>New insights into the metabolic potential of the phototrophic purple bacterium Rhodopila globiformis DSM 161(T) from its draft genome sequence and evidence for a vanadium-dependent nitrogenase.</title>
        <authorList>
            <person name="Imhoff J.F."/>
            <person name="Rahn T."/>
            <person name="Kunzel S."/>
            <person name="Neulinger S.C."/>
        </authorList>
    </citation>
    <scope>NUCLEOTIDE SEQUENCE [LARGE SCALE GENOMIC DNA]</scope>
    <source>
        <strain evidence="1 2">DSM 161</strain>
    </source>
</reference>
<name>A0A2S6NJH3_RHOGL</name>
<evidence type="ECO:0000313" key="1">
    <source>
        <dbReference type="EMBL" id="PPQ34932.1"/>
    </source>
</evidence>
<evidence type="ECO:0008006" key="3">
    <source>
        <dbReference type="Google" id="ProtNLM"/>
    </source>
</evidence>
<sequence>MRQQRAHVGAVMGADGADGRHGDRSCGWDGINSCLTGGRKEGPLDMSHNGPFHSVRWRSYICQLTAVNGGTVSLDELANFLNSSSAPSGCMDLSELDGFLAGLVAGPEVVPREEWLPEIWDNEEPEYADAAEQAAVESAIFDRYAAIEAGLDATQLQYSVILWQDEGGTTVAEDWAAGFMQAVSLRSAAWQPALADEDASTLLIPIASLAGMTLSEDERGDEALSDDALEALVQDAAQVLPVCVLGLRRFWRQNLPGGGMVRH</sequence>
<gene>
    <name evidence="1" type="ORF">CCS01_09280</name>
</gene>
<dbReference type="NCBIfam" id="TIGR02292">
    <property type="entry name" value="ygfB_yecA"/>
    <property type="match status" value="1"/>
</dbReference>